<sequence length="617" mass="66390">MASVDVTPQVDNPATQPETVTVAEYLVARIDQLGGGQKQPIFGVPGDFNLALLDYFEKHPRTDWLGCTNELNSAYAADAYARTSKNMATLITTQGVGELSAINGVAGSMAERLPVLHIVGVASTAVMKSSKVLHHTLASTSSSYTAFASTASQVTSAQALLQSAEGAGQEIDRIIVHAITACKPVYLTLPTDLVKAKIPAAPLKKPLPNAHEIRGLVEADSAVFSDETEKQKAYEAVVDEIVKLFHEAKNPIVVVDACAIRYGQEEAARALIEKGNITFFDTPMGKGAIDESHPHFGGTYIGALSNPIEIKELAEASDLVINVGALSSDFNTGSWSGSLKDKKMVELHSDHTVIGYARYPGVPMRVILPKLAQALEKIAKADPTKSDKFIAARKAREAKNTSILEECKTKLDAPITHDWFWPRFGKFFDTGDVILTETGTSSFGILDVTLPDKATAISQVLWGSIGYALPATLGAAIAARDQGRRVVLFIGDGSLQLTLQEIATIIKLGLKPILVILSNDGYEIERKIHGETAAYNDIAHIDHQLLLKTFSPPNGSKQKQAVHESIQVKTKAELDKVLNDKAFASADKLRLLEVVMPRGDCPHALTLQAEMSAKINA</sequence>
<dbReference type="Gene3D" id="3.40.50.1220">
    <property type="entry name" value="TPP-binding domain"/>
    <property type="match status" value="1"/>
</dbReference>
<dbReference type="GO" id="GO:0000949">
    <property type="term" value="P:aromatic amino acid family catabolic process to alcohol via Ehrlich pathway"/>
    <property type="evidence" value="ECO:0007669"/>
    <property type="project" value="TreeGrafter"/>
</dbReference>
<dbReference type="Pfam" id="PF00205">
    <property type="entry name" value="TPP_enzyme_M"/>
    <property type="match status" value="1"/>
</dbReference>
<feature type="domain" description="Thiamine pyrophosphate enzyme central" evidence="11">
    <location>
        <begin position="238"/>
        <end position="364"/>
    </location>
</feature>
<feature type="binding site" evidence="9">
    <location>
        <position position="521"/>
    </location>
    <ligand>
        <name>Mg(2+)</name>
        <dbReference type="ChEBI" id="CHEBI:18420"/>
    </ligand>
</feature>
<evidence type="ECO:0000259" key="11">
    <source>
        <dbReference type="Pfam" id="PF00205"/>
    </source>
</evidence>
<keyword evidence="6 9" id="KW-0460">Magnesium</keyword>
<dbReference type="GO" id="GO:0005739">
    <property type="term" value="C:mitochondrion"/>
    <property type="evidence" value="ECO:0007669"/>
    <property type="project" value="UniProtKB-SubCell"/>
</dbReference>
<protein>
    <recommendedName>
        <fullName evidence="16">Pyruvate decarboxylase</fullName>
    </recommendedName>
</protein>
<evidence type="ECO:0000256" key="5">
    <source>
        <dbReference type="ARBA" id="ARBA00022793"/>
    </source>
</evidence>
<evidence type="ECO:0000259" key="12">
    <source>
        <dbReference type="Pfam" id="PF02775"/>
    </source>
</evidence>
<evidence type="ECO:0000256" key="9">
    <source>
        <dbReference type="PIRSR" id="PIRSR036565-2"/>
    </source>
</evidence>
<evidence type="ECO:0000256" key="6">
    <source>
        <dbReference type="ARBA" id="ARBA00022842"/>
    </source>
</evidence>
<comment type="caution">
    <text evidence="14">The sequence shown here is derived from an EMBL/GenBank/DDBJ whole genome shotgun (WGS) entry which is preliminary data.</text>
</comment>
<evidence type="ECO:0000313" key="15">
    <source>
        <dbReference type="Proteomes" id="UP000310189"/>
    </source>
</evidence>
<comment type="cofactor">
    <cofactor evidence="1">
        <name>thiamine diphosphate</name>
        <dbReference type="ChEBI" id="CHEBI:58937"/>
    </cofactor>
</comment>
<dbReference type="InterPro" id="IPR012000">
    <property type="entry name" value="Thiamin_PyroP_enz_cen_dom"/>
</dbReference>
<dbReference type="InterPro" id="IPR012110">
    <property type="entry name" value="PDC/IPDC-like"/>
</dbReference>
<dbReference type="CDD" id="cd02005">
    <property type="entry name" value="TPP_PDC_IPDC"/>
    <property type="match status" value="1"/>
</dbReference>
<dbReference type="Pfam" id="PF02776">
    <property type="entry name" value="TPP_enzyme_N"/>
    <property type="match status" value="1"/>
</dbReference>
<dbReference type="SUPFAM" id="SSF52467">
    <property type="entry name" value="DHS-like NAD/FAD-binding domain"/>
    <property type="match status" value="1"/>
</dbReference>
<dbReference type="GO" id="GO:0000287">
    <property type="term" value="F:magnesium ion binding"/>
    <property type="evidence" value="ECO:0007669"/>
    <property type="project" value="InterPro"/>
</dbReference>
<dbReference type="InterPro" id="IPR029061">
    <property type="entry name" value="THDP-binding"/>
</dbReference>
<evidence type="ECO:0000256" key="10">
    <source>
        <dbReference type="RuleBase" id="RU362132"/>
    </source>
</evidence>
<dbReference type="PIRSF" id="PIRSF036565">
    <property type="entry name" value="Pyruvt_ip_decrb"/>
    <property type="match status" value="1"/>
</dbReference>
<dbReference type="InterPro" id="IPR011766">
    <property type="entry name" value="TPP_enzyme_TPP-bd"/>
</dbReference>
<dbReference type="SUPFAM" id="SSF52518">
    <property type="entry name" value="Thiamin diphosphate-binding fold (THDP-binding)"/>
    <property type="match status" value="2"/>
</dbReference>
<keyword evidence="7 10" id="KW-0786">Thiamine pyrophosphate</keyword>
<dbReference type="FunFam" id="3.40.50.970:FF:000024">
    <property type="entry name" value="Pyruvate decarboxylase isozyme"/>
    <property type="match status" value="1"/>
</dbReference>
<name>A0A4T0FI59_9BASI</name>
<dbReference type="InterPro" id="IPR012001">
    <property type="entry name" value="Thiamin_PyroP_enz_TPP-bd_dom"/>
</dbReference>
<feature type="domain" description="Thiamine pyrophosphate enzyme N-terminal TPP-binding" evidence="13">
    <location>
        <begin position="21"/>
        <end position="128"/>
    </location>
</feature>
<dbReference type="AlphaFoldDB" id="A0A4T0FI59"/>
<dbReference type="Pfam" id="PF02775">
    <property type="entry name" value="TPP_enzyme_C"/>
    <property type="match status" value="1"/>
</dbReference>
<evidence type="ECO:0008006" key="16">
    <source>
        <dbReference type="Google" id="ProtNLM"/>
    </source>
</evidence>
<keyword evidence="4 9" id="KW-0479">Metal-binding</keyword>
<feature type="binding site" evidence="9">
    <location>
        <position position="519"/>
    </location>
    <ligand>
        <name>Mg(2+)</name>
        <dbReference type="ChEBI" id="CHEBI:18420"/>
    </ligand>
</feature>
<keyword evidence="5" id="KW-0210">Decarboxylase</keyword>
<comment type="similarity">
    <text evidence="3 10">Belongs to the TPP enzyme family.</text>
</comment>
<dbReference type="EMBL" id="SPNW01000045">
    <property type="protein sequence ID" value="TIA87931.1"/>
    <property type="molecule type" value="Genomic_DNA"/>
</dbReference>
<gene>
    <name evidence="14" type="ORF">E3P99_02895</name>
</gene>
<keyword evidence="15" id="KW-1185">Reference proteome</keyword>
<dbReference type="Proteomes" id="UP000310189">
    <property type="component" value="Unassembled WGS sequence"/>
</dbReference>
<organism evidence="14 15">
    <name type="scientific">Wallemia hederae</name>
    <dbReference type="NCBI Taxonomy" id="1540922"/>
    <lineage>
        <taxon>Eukaryota</taxon>
        <taxon>Fungi</taxon>
        <taxon>Dikarya</taxon>
        <taxon>Basidiomycota</taxon>
        <taxon>Wallemiomycotina</taxon>
        <taxon>Wallemiomycetes</taxon>
        <taxon>Wallemiales</taxon>
        <taxon>Wallemiaceae</taxon>
        <taxon>Wallemia</taxon>
    </lineage>
</organism>
<dbReference type="GO" id="GO:0005634">
    <property type="term" value="C:nucleus"/>
    <property type="evidence" value="ECO:0007669"/>
    <property type="project" value="TreeGrafter"/>
</dbReference>
<dbReference type="OrthoDB" id="3970464at2759"/>
<evidence type="ECO:0000256" key="8">
    <source>
        <dbReference type="ARBA" id="ARBA00023239"/>
    </source>
</evidence>
<accession>A0A4T0FI59</accession>
<feature type="domain" description="Thiamine pyrophosphate enzyme TPP-binding" evidence="12">
    <location>
        <begin position="454"/>
        <end position="580"/>
    </location>
</feature>
<keyword evidence="8" id="KW-0456">Lyase</keyword>
<evidence type="ECO:0000256" key="1">
    <source>
        <dbReference type="ARBA" id="ARBA00001964"/>
    </source>
</evidence>
<evidence type="ECO:0000256" key="2">
    <source>
        <dbReference type="ARBA" id="ARBA00004173"/>
    </source>
</evidence>
<evidence type="ECO:0000256" key="7">
    <source>
        <dbReference type="ARBA" id="ARBA00023052"/>
    </source>
</evidence>
<dbReference type="InterPro" id="IPR029035">
    <property type="entry name" value="DHS-like_NAD/FAD-binding_dom"/>
</dbReference>
<dbReference type="GO" id="GO:0030976">
    <property type="term" value="F:thiamine pyrophosphate binding"/>
    <property type="evidence" value="ECO:0007669"/>
    <property type="project" value="InterPro"/>
</dbReference>
<evidence type="ECO:0000256" key="4">
    <source>
        <dbReference type="ARBA" id="ARBA00022723"/>
    </source>
</evidence>
<dbReference type="FunFam" id="3.40.50.970:FF:000019">
    <property type="entry name" value="Pyruvate decarboxylase isozyme"/>
    <property type="match status" value="1"/>
</dbReference>
<evidence type="ECO:0000259" key="13">
    <source>
        <dbReference type="Pfam" id="PF02776"/>
    </source>
</evidence>
<comment type="cofactor">
    <cofactor evidence="9">
        <name>Mg(2+)</name>
        <dbReference type="ChEBI" id="CHEBI:18420"/>
    </cofactor>
    <text evidence="9">Binds 1 Mg(2+) per subunit.</text>
</comment>
<dbReference type="PANTHER" id="PTHR43452:SF30">
    <property type="entry name" value="PYRUVATE DECARBOXYLASE ISOZYME 1-RELATED"/>
    <property type="match status" value="1"/>
</dbReference>
<comment type="subcellular location">
    <subcellularLocation>
        <location evidence="2">Mitochondrion</location>
    </subcellularLocation>
</comment>
<dbReference type="InterPro" id="IPR047213">
    <property type="entry name" value="TPP_PYR_PDC_IPDC-like"/>
</dbReference>
<dbReference type="GO" id="GO:0005829">
    <property type="term" value="C:cytosol"/>
    <property type="evidence" value="ECO:0007669"/>
    <property type="project" value="TreeGrafter"/>
</dbReference>
<reference evidence="14 15" key="1">
    <citation type="submission" date="2019-03" db="EMBL/GenBank/DDBJ databases">
        <title>Sequencing 23 genomes of Wallemia ichthyophaga.</title>
        <authorList>
            <person name="Gostincar C."/>
        </authorList>
    </citation>
    <scope>NUCLEOTIDE SEQUENCE [LARGE SCALE GENOMIC DNA]</scope>
    <source>
        <strain evidence="14 15">EXF-5753</strain>
    </source>
</reference>
<feature type="binding site" evidence="9">
    <location>
        <position position="492"/>
    </location>
    <ligand>
        <name>Mg(2+)</name>
        <dbReference type="ChEBI" id="CHEBI:18420"/>
    </ligand>
</feature>
<dbReference type="Gene3D" id="3.40.50.970">
    <property type="match status" value="2"/>
</dbReference>
<evidence type="ECO:0000256" key="3">
    <source>
        <dbReference type="ARBA" id="ARBA00007812"/>
    </source>
</evidence>
<proteinExistence type="inferred from homology"/>
<evidence type="ECO:0000313" key="14">
    <source>
        <dbReference type="EMBL" id="TIA87931.1"/>
    </source>
</evidence>
<dbReference type="CDD" id="cd07038">
    <property type="entry name" value="TPP_PYR_PDC_IPDC_like"/>
    <property type="match status" value="1"/>
</dbReference>
<dbReference type="GO" id="GO:0004737">
    <property type="term" value="F:pyruvate decarboxylase activity"/>
    <property type="evidence" value="ECO:0007669"/>
    <property type="project" value="TreeGrafter"/>
</dbReference>
<dbReference type="PANTHER" id="PTHR43452">
    <property type="entry name" value="PYRUVATE DECARBOXYLASE"/>
    <property type="match status" value="1"/>
</dbReference>
<dbReference type="InterPro" id="IPR047214">
    <property type="entry name" value="TPP_PDC_IPDC"/>
</dbReference>